<gene>
    <name evidence="1" type="ORF">THRCLA_21725</name>
</gene>
<feature type="non-terminal residue" evidence="1">
    <location>
        <position position="1"/>
    </location>
</feature>
<organism evidence="1 2">
    <name type="scientific">Thraustotheca clavata</name>
    <dbReference type="NCBI Taxonomy" id="74557"/>
    <lineage>
        <taxon>Eukaryota</taxon>
        <taxon>Sar</taxon>
        <taxon>Stramenopiles</taxon>
        <taxon>Oomycota</taxon>
        <taxon>Saprolegniomycetes</taxon>
        <taxon>Saprolegniales</taxon>
        <taxon>Achlyaceae</taxon>
        <taxon>Thraustotheca</taxon>
    </lineage>
</organism>
<reference evidence="1 2" key="1">
    <citation type="journal article" date="2014" name="Genome Biol. Evol.">
        <title>The secreted proteins of Achlya hypogyna and Thraustotheca clavata identify the ancestral oomycete secretome and reveal gene acquisitions by horizontal gene transfer.</title>
        <authorList>
            <person name="Misner I."/>
            <person name="Blouin N."/>
            <person name="Leonard G."/>
            <person name="Richards T.A."/>
            <person name="Lane C.E."/>
        </authorList>
    </citation>
    <scope>NUCLEOTIDE SEQUENCE [LARGE SCALE GENOMIC DNA]</scope>
    <source>
        <strain evidence="1 2">ATCC 34112</strain>
    </source>
</reference>
<keyword evidence="2" id="KW-1185">Reference proteome</keyword>
<dbReference type="Gene3D" id="2.80.10.50">
    <property type="match status" value="1"/>
</dbReference>
<dbReference type="SUPFAM" id="SSF50370">
    <property type="entry name" value="Ricin B-like lectins"/>
    <property type="match status" value="1"/>
</dbReference>
<evidence type="ECO:0008006" key="3">
    <source>
        <dbReference type="Google" id="ProtNLM"/>
    </source>
</evidence>
<dbReference type="InterPro" id="IPR035992">
    <property type="entry name" value="Ricin_B-like_lectins"/>
</dbReference>
<dbReference type="OrthoDB" id="78530at2759"/>
<proteinExistence type="predicted"/>
<sequence>SGTGKSSNGDICHLWTIQPGNYPPQEWIYDGKLLRSVKYPNKCIHLKSGSSPDLRNGDVCHLWDIIDGSYPAQEWTLIPDEKCLIDARNIPFLLQSDLMPSK</sequence>
<comment type="caution">
    <text evidence="1">The sequence shown here is derived from an EMBL/GenBank/DDBJ whole genome shotgun (WGS) entry which is preliminary data.</text>
</comment>
<evidence type="ECO:0000313" key="1">
    <source>
        <dbReference type="EMBL" id="OQS00194.1"/>
    </source>
</evidence>
<protein>
    <recommendedName>
        <fullName evidence="3">Ricin B lectin domain-containing protein</fullName>
    </recommendedName>
</protein>
<evidence type="ECO:0000313" key="2">
    <source>
        <dbReference type="Proteomes" id="UP000243217"/>
    </source>
</evidence>
<dbReference type="Proteomes" id="UP000243217">
    <property type="component" value="Unassembled WGS sequence"/>
</dbReference>
<accession>A0A1V9ZQA7</accession>
<dbReference type="AlphaFoldDB" id="A0A1V9ZQA7"/>
<dbReference type="EMBL" id="JNBS01001741">
    <property type="protein sequence ID" value="OQS00194.1"/>
    <property type="molecule type" value="Genomic_DNA"/>
</dbReference>
<name>A0A1V9ZQA7_9STRA</name>